<dbReference type="Gene3D" id="3.40.50.12780">
    <property type="entry name" value="N-terminal domain of ligase-like"/>
    <property type="match status" value="1"/>
</dbReference>
<gene>
    <name evidence="2" type="ORF">HGB41_10785</name>
</gene>
<dbReference type="InterPro" id="IPR000873">
    <property type="entry name" value="AMP-dep_synth/lig_dom"/>
</dbReference>
<dbReference type="PANTHER" id="PTHR24096:SF420">
    <property type="entry name" value="LONG-CHAIN-FATTY-ACID--COA LIGASE-RELATED"/>
    <property type="match status" value="1"/>
</dbReference>
<evidence type="ECO:0000313" key="3">
    <source>
        <dbReference type="Proteomes" id="UP000533905"/>
    </source>
</evidence>
<dbReference type="SUPFAM" id="SSF56801">
    <property type="entry name" value="Acetyl-CoA synthetase-like"/>
    <property type="match status" value="1"/>
</dbReference>
<dbReference type="Pfam" id="PF23562">
    <property type="entry name" value="AMP-binding_C_3"/>
    <property type="match status" value="1"/>
</dbReference>
<dbReference type="Pfam" id="PF00501">
    <property type="entry name" value="AMP-binding"/>
    <property type="match status" value="1"/>
</dbReference>
<sequence length="619" mass="66151">MVANVRYRPVAFGDDAVQVRQADGASYVTAVAPLGSYAVRTTDRLRHWAQEAPGRSFIARRGADGAWRHISYAEALQQARAIGQALLQRGLSSGRPVVILSGNDLEHAMLALACQYVGVPYAPISPAYSTLSQDFGKLRHIIELLNPGLVFASDGAAFGRAVAATCGADVEFVVVGGRPAGREATLFAALERTVPTGAVDEAMLAVGPDTIAKFLFTSGSTGLPKAVVNTHRMLCSNMQLLLQAWPFLAEAPPVLLDWLPWNHTFGGNKNVNLVLFNGGTLYIDDGKPTPQLFEQTLANLREIAPTIYFNVPKGWDDLAQALAHDPALRDTFYSRLKLQFYAGAALAQPVLDQLHAGAESACGERVRISSGLGMTETSPCALFAMSEDAQAGELGIPGPGMEVKLVPCGDKLELRYRGPSVTPGYWKAPLETAAMFDEEGFFRSGDAVRWLDPGEPRLGFVFDGRVAEDFKLVTGTWVSVGPLRNRVVQEGAPYVQDAVITGHDRSDIGLLIVPNLAQCRTLAGLGPAATAAEVLADKAVRRFFDGLVQGLGQASGSASRVARAFLLVEPPSAERGEVTDKGSVNQCAVLGHRAALVELLHAGKDPGIFYPGQDAERPR</sequence>
<dbReference type="AlphaFoldDB" id="A0A7Y2K139"/>
<accession>A0A7Y2K139</accession>
<dbReference type="PANTHER" id="PTHR24096">
    <property type="entry name" value="LONG-CHAIN-FATTY-ACID--COA LIGASE"/>
    <property type="match status" value="1"/>
</dbReference>
<comment type="caution">
    <text evidence="2">The sequence shown here is derived from an EMBL/GenBank/DDBJ whole genome shotgun (WGS) entry which is preliminary data.</text>
</comment>
<evidence type="ECO:0000313" key="2">
    <source>
        <dbReference type="EMBL" id="NNG23479.1"/>
    </source>
</evidence>
<dbReference type="InterPro" id="IPR042099">
    <property type="entry name" value="ANL_N_sf"/>
</dbReference>
<proteinExistence type="predicted"/>
<evidence type="ECO:0000259" key="1">
    <source>
        <dbReference type="Pfam" id="PF00501"/>
    </source>
</evidence>
<dbReference type="GO" id="GO:0016405">
    <property type="term" value="F:CoA-ligase activity"/>
    <property type="evidence" value="ECO:0007669"/>
    <property type="project" value="TreeGrafter"/>
</dbReference>
<organism evidence="2 3">
    <name type="scientific">Telluria aromaticivorans</name>
    <dbReference type="NCBI Taxonomy" id="2725995"/>
    <lineage>
        <taxon>Bacteria</taxon>
        <taxon>Pseudomonadati</taxon>
        <taxon>Pseudomonadota</taxon>
        <taxon>Betaproteobacteria</taxon>
        <taxon>Burkholderiales</taxon>
        <taxon>Oxalobacteraceae</taxon>
        <taxon>Telluria group</taxon>
        <taxon>Telluria</taxon>
    </lineage>
</organism>
<reference evidence="2 3" key="1">
    <citation type="submission" date="2020-04" db="EMBL/GenBank/DDBJ databases">
        <title>Massilia sp. nov., a cold adapted bacteria isolated from Arctic soil.</title>
        <authorList>
            <person name="Son J."/>
            <person name="Ka J.-O."/>
        </authorList>
    </citation>
    <scope>NUCLEOTIDE SEQUENCE [LARGE SCALE GENOMIC DNA]</scope>
    <source>
        <strain evidence="2 3">ML15P13</strain>
    </source>
</reference>
<dbReference type="RefSeq" id="WP_171084855.1">
    <property type="nucleotide sequence ID" value="NZ_JABAIV010000003.1"/>
</dbReference>
<dbReference type="PROSITE" id="PS00455">
    <property type="entry name" value="AMP_BINDING"/>
    <property type="match status" value="1"/>
</dbReference>
<dbReference type="Proteomes" id="UP000533905">
    <property type="component" value="Unassembled WGS sequence"/>
</dbReference>
<dbReference type="EMBL" id="JABAIV010000003">
    <property type="protein sequence ID" value="NNG23479.1"/>
    <property type="molecule type" value="Genomic_DNA"/>
</dbReference>
<feature type="domain" description="AMP-dependent synthetase/ligase" evidence="1">
    <location>
        <begin position="46"/>
        <end position="426"/>
    </location>
</feature>
<name>A0A7Y2K139_9BURK</name>
<dbReference type="CDD" id="cd05921">
    <property type="entry name" value="FCS"/>
    <property type="match status" value="1"/>
</dbReference>
<dbReference type="InterPro" id="IPR020845">
    <property type="entry name" value="AMP-binding_CS"/>
</dbReference>
<keyword evidence="3" id="KW-1185">Reference proteome</keyword>
<protein>
    <submittedName>
        <fullName evidence="2">Feruloyl-CoA synthase</fullName>
    </submittedName>
</protein>